<organism evidence="4 7">
    <name type="scientific">Mycobacteroides immunogenum</name>
    <dbReference type="NCBI Taxonomy" id="83262"/>
    <lineage>
        <taxon>Bacteria</taxon>
        <taxon>Bacillati</taxon>
        <taxon>Actinomycetota</taxon>
        <taxon>Actinomycetes</taxon>
        <taxon>Mycobacteriales</taxon>
        <taxon>Mycobacteriaceae</taxon>
        <taxon>Mycobacteroides</taxon>
    </lineage>
</organism>
<evidence type="ECO:0000259" key="1">
    <source>
        <dbReference type="PROSITE" id="PS51819"/>
    </source>
</evidence>
<dbReference type="STRING" id="83262.BAB75_21130"/>
<protein>
    <submittedName>
        <fullName evidence="4">Glyoxalase</fullName>
    </submittedName>
</protein>
<dbReference type="SUPFAM" id="SSF54593">
    <property type="entry name" value="Glyoxalase/Bleomycin resistance protein/Dihydroxybiphenyl dioxygenase"/>
    <property type="match status" value="1"/>
</dbReference>
<dbReference type="OrthoDB" id="9793039at2"/>
<dbReference type="RefSeq" id="WP_043076554.1">
    <property type="nucleotide sequence ID" value="NZ_CP011530.1"/>
</dbReference>
<feature type="domain" description="VOC" evidence="1">
    <location>
        <begin position="4"/>
        <end position="111"/>
    </location>
</feature>
<evidence type="ECO:0000313" key="5">
    <source>
        <dbReference type="Proteomes" id="UP000037843"/>
    </source>
</evidence>
<dbReference type="EMBL" id="LJFS01000016">
    <property type="protein sequence ID" value="KPG33299.1"/>
    <property type="molecule type" value="Genomic_DNA"/>
</dbReference>
<accession>A0A0N1LXJ7</accession>
<dbReference type="Proteomes" id="UP000186919">
    <property type="component" value="Unassembled WGS sequence"/>
</dbReference>
<reference evidence="5 6" key="1">
    <citation type="submission" date="2015-09" db="EMBL/GenBank/DDBJ databases">
        <title>Genome Sequences of Mycobacterium immunogenum Isolates, Recuperated from a Chloraminated Drinking Water Distribution System Simulator Subjected to Episodes of Nitrification.</title>
        <authorList>
            <person name="Gomez-Alvarez V."/>
            <person name="Revetta R.P."/>
        </authorList>
    </citation>
    <scope>NUCLEOTIDE SEQUENCE [LARGE SCALE GENOMIC DNA]</scope>
    <source>
        <strain evidence="2 5">H008</strain>
        <strain evidence="3 6">H076</strain>
    </source>
</reference>
<evidence type="ECO:0000313" key="7">
    <source>
        <dbReference type="Proteomes" id="UP000186919"/>
    </source>
</evidence>
<dbReference type="InterPro" id="IPR052164">
    <property type="entry name" value="Anthracycline_SecMetBiosynth"/>
</dbReference>
<dbReference type="PROSITE" id="PS51819">
    <property type="entry name" value="VOC"/>
    <property type="match status" value="1"/>
</dbReference>
<dbReference type="Gene3D" id="3.10.180.10">
    <property type="entry name" value="2,3-Dihydroxybiphenyl 1,2-Dioxygenase, domain 1"/>
    <property type="match status" value="1"/>
</dbReference>
<name>A0A0N1LXJ7_9MYCO</name>
<evidence type="ECO:0000313" key="3">
    <source>
        <dbReference type="EMBL" id="KPG33299.1"/>
    </source>
</evidence>
<dbReference type="GeneID" id="45766367"/>
<dbReference type="InterPro" id="IPR041581">
    <property type="entry name" value="Glyoxalase_6"/>
</dbReference>
<dbReference type="InterPro" id="IPR037523">
    <property type="entry name" value="VOC_core"/>
</dbReference>
<dbReference type="Proteomes" id="UP000037843">
    <property type="component" value="Unassembled WGS sequence"/>
</dbReference>
<reference evidence="4 7" key="2">
    <citation type="submission" date="2016-01" db="EMBL/GenBank/DDBJ databases">
        <title>Mycobacterium immunogenum strain CD11_6 genome sequencing and assembly.</title>
        <authorList>
            <person name="Kaur G."/>
            <person name="Nair G.R."/>
            <person name="Mayilraj S."/>
        </authorList>
    </citation>
    <scope>NUCLEOTIDE SEQUENCE [LARGE SCALE GENOMIC DNA]</scope>
    <source>
        <strain evidence="4 7">CD11-6</strain>
    </source>
</reference>
<dbReference type="AlphaFoldDB" id="A0A0N1LXJ7"/>
<dbReference type="Proteomes" id="UP000037962">
    <property type="component" value="Unassembled WGS sequence"/>
</dbReference>
<dbReference type="EMBL" id="LQYE01000001">
    <property type="protein sequence ID" value="OAT70693.1"/>
    <property type="molecule type" value="Genomic_DNA"/>
</dbReference>
<dbReference type="PANTHER" id="PTHR33993">
    <property type="entry name" value="GLYOXALASE-RELATED"/>
    <property type="match status" value="1"/>
</dbReference>
<dbReference type="PANTHER" id="PTHR33993:SF14">
    <property type="entry name" value="GB|AAF24581.1"/>
    <property type="match status" value="1"/>
</dbReference>
<dbReference type="InterPro" id="IPR029068">
    <property type="entry name" value="Glyas_Bleomycin-R_OHBP_Dase"/>
</dbReference>
<dbReference type="PATRIC" id="fig|83262.10.peg.2474"/>
<dbReference type="KEGG" id="miz:BAB75_21130"/>
<gene>
    <name evidence="2" type="ORF">AN908_18230</name>
    <name evidence="3" type="ORF">AN912_14415</name>
    <name evidence="4" type="ORF">AWB85_05110</name>
</gene>
<comment type="caution">
    <text evidence="4">The sequence shown here is derived from an EMBL/GenBank/DDBJ whole genome shotgun (WGS) entry which is preliminary data.</text>
</comment>
<evidence type="ECO:0000313" key="4">
    <source>
        <dbReference type="EMBL" id="OAT70693.1"/>
    </source>
</evidence>
<evidence type="ECO:0000313" key="2">
    <source>
        <dbReference type="EMBL" id="KPG08373.1"/>
    </source>
</evidence>
<proteinExistence type="predicted"/>
<evidence type="ECO:0000313" key="6">
    <source>
        <dbReference type="Proteomes" id="UP000037962"/>
    </source>
</evidence>
<dbReference type="Pfam" id="PF18029">
    <property type="entry name" value="Glyoxalase_6"/>
    <property type="match status" value="1"/>
</dbReference>
<dbReference type="EMBL" id="LJFO01000010">
    <property type="protein sequence ID" value="KPG08373.1"/>
    <property type="molecule type" value="Genomic_DNA"/>
</dbReference>
<sequence length="116" mass="12530">MTGQPTFFEIGVPDAVRAQKFYQGLLGWTPHAMGESGQAWLETGGINGGLHNDDEDRRIDIFFGVADIEAAVRTVRELGGAAEDPGPEEPGFGRFAFCTDDQGVRFGLHQPSSSFV</sequence>
<dbReference type="CDD" id="cd07247">
    <property type="entry name" value="SgaA_N_like"/>
    <property type="match status" value="1"/>
</dbReference>
<keyword evidence="6" id="KW-1185">Reference proteome</keyword>